<keyword evidence="3" id="KW-1185">Reference proteome</keyword>
<sequence length="102" mass="11191">MPAGFLMVSHVHVSDGTTNVEETGDEGGLPTLIVQAATPLPQPQTPDINNNENSNLLNSPRDDVVKEEDEDDAEEMSDDGGEEEQVVEEEEEPEMTLEEKRV</sequence>
<evidence type="ECO:0000256" key="1">
    <source>
        <dbReference type="SAM" id="MobiDB-lite"/>
    </source>
</evidence>
<name>A0AAV4GRF0_9GAST</name>
<dbReference type="Proteomes" id="UP000762676">
    <property type="component" value="Unassembled WGS sequence"/>
</dbReference>
<reference evidence="2 3" key="1">
    <citation type="journal article" date="2021" name="Elife">
        <title>Chloroplast acquisition without the gene transfer in kleptoplastic sea slugs, Plakobranchus ocellatus.</title>
        <authorList>
            <person name="Maeda T."/>
            <person name="Takahashi S."/>
            <person name="Yoshida T."/>
            <person name="Shimamura S."/>
            <person name="Takaki Y."/>
            <person name="Nagai Y."/>
            <person name="Toyoda A."/>
            <person name="Suzuki Y."/>
            <person name="Arimoto A."/>
            <person name="Ishii H."/>
            <person name="Satoh N."/>
            <person name="Nishiyama T."/>
            <person name="Hasebe M."/>
            <person name="Maruyama T."/>
            <person name="Minagawa J."/>
            <person name="Obokata J."/>
            <person name="Shigenobu S."/>
        </authorList>
    </citation>
    <scope>NUCLEOTIDE SEQUENCE [LARGE SCALE GENOMIC DNA]</scope>
</reference>
<dbReference type="AlphaFoldDB" id="A0AAV4GRF0"/>
<evidence type="ECO:0000313" key="3">
    <source>
        <dbReference type="Proteomes" id="UP000762676"/>
    </source>
</evidence>
<proteinExistence type="predicted"/>
<dbReference type="EMBL" id="BMAT01005117">
    <property type="protein sequence ID" value="GFR87849.1"/>
    <property type="molecule type" value="Genomic_DNA"/>
</dbReference>
<feature type="compositionally biased region" description="Low complexity" evidence="1">
    <location>
        <begin position="37"/>
        <end position="59"/>
    </location>
</feature>
<accession>A0AAV4GRF0</accession>
<organism evidence="2 3">
    <name type="scientific">Elysia marginata</name>
    <dbReference type="NCBI Taxonomy" id="1093978"/>
    <lineage>
        <taxon>Eukaryota</taxon>
        <taxon>Metazoa</taxon>
        <taxon>Spiralia</taxon>
        <taxon>Lophotrochozoa</taxon>
        <taxon>Mollusca</taxon>
        <taxon>Gastropoda</taxon>
        <taxon>Heterobranchia</taxon>
        <taxon>Euthyneura</taxon>
        <taxon>Panpulmonata</taxon>
        <taxon>Sacoglossa</taxon>
        <taxon>Placobranchoidea</taxon>
        <taxon>Plakobranchidae</taxon>
        <taxon>Elysia</taxon>
    </lineage>
</organism>
<comment type="caution">
    <text evidence="2">The sequence shown here is derived from an EMBL/GenBank/DDBJ whole genome shotgun (WGS) entry which is preliminary data.</text>
</comment>
<protein>
    <submittedName>
        <fullName evidence="2">Uncharacterized protein</fullName>
    </submittedName>
</protein>
<feature type="region of interest" description="Disordered" evidence="1">
    <location>
        <begin position="37"/>
        <end position="102"/>
    </location>
</feature>
<feature type="compositionally biased region" description="Acidic residues" evidence="1">
    <location>
        <begin position="65"/>
        <end position="96"/>
    </location>
</feature>
<evidence type="ECO:0000313" key="2">
    <source>
        <dbReference type="EMBL" id="GFR87849.1"/>
    </source>
</evidence>
<gene>
    <name evidence="2" type="ORF">ElyMa_002503400</name>
</gene>